<gene>
    <name evidence="5" type="ORF">AA314_00330</name>
</gene>
<dbReference type="Proteomes" id="UP000035579">
    <property type="component" value="Chromosome"/>
</dbReference>
<evidence type="ECO:0000313" key="6">
    <source>
        <dbReference type="Proteomes" id="UP000035579"/>
    </source>
</evidence>
<keyword evidence="1 2" id="KW-0807">Transducer</keyword>
<accession>A0AAC8Q1Q4</accession>
<protein>
    <submittedName>
        <fullName evidence="5">Methyl-accepting chemotaxis protein</fullName>
    </submittedName>
</protein>
<name>A0AAC8Q1Q4_9BACT</name>
<feature type="transmembrane region" description="Helical" evidence="3">
    <location>
        <begin position="33"/>
        <end position="56"/>
    </location>
</feature>
<dbReference type="AlphaFoldDB" id="A0AAC8Q1Q4"/>
<feature type="transmembrane region" description="Helical" evidence="3">
    <location>
        <begin position="174"/>
        <end position="192"/>
    </location>
</feature>
<dbReference type="EMBL" id="CP011509">
    <property type="protein sequence ID" value="AKI98703.1"/>
    <property type="molecule type" value="Genomic_DNA"/>
</dbReference>
<dbReference type="SUPFAM" id="SSF58104">
    <property type="entry name" value="Methyl-accepting chemotaxis protein (MCP) signaling domain"/>
    <property type="match status" value="1"/>
</dbReference>
<feature type="transmembrane region" description="Helical" evidence="3">
    <location>
        <begin position="144"/>
        <end position="162"/>
    </location>
</feature>
<evidence type="ECO:0000313" key="5">
    <source>
        <dbReference type="EMBL" id="AKI98703.1"/>
    </source>
</evidence>
<dbReference type="Pfam" id="PF00015">
    <property type="entry name" value="MCPsignal"/>
    <property type="match status" value="1"/>
</dbReference>
<feature type="domain" description="Methyl-accepting transducer" evidence="4">
    <location>
        <begin position="221"/>
        <end position="461"/>
    </location>
</feature>
<reference evidence="5 6" key="1">
    <citation type="submission" date="2015-05" db="EMBL/GenBank/DDBJ databases">
        <title>Genome assembly of Archangium gephyra DSM 2261.</title>
        <authorList>
            <person name="Sharma G."/>
            <person name="Subramanian S."/>
        </authorList>
    </citation>
    <scope>NUCLEOTIDE SEQUENCE [LARGE SCALE GENOMIC DNA]</scope>
    <source>
        <strain evidence="5 6">DSM 2261</strain>
    </source>
</reference>
<dbReference type="GO" id="GO:0007165">
    <property type="term" value="P:signal transduction"/>
    <property type="evidence" value="ECO:0007669"/>
    <property type="project" value="UniProtKB-KW"/>
</dbReference>
<dbReference type="InterPro" id="IPR004089">
    <property type="entry name" value="MCPsignal_dom"/>
</dbReference>
<dbReference type="KEGG" id="age:AA314_00330"/>
<dbReference type="PROSITE" id="PS50111">
    <property type="entry name" value="CHEMOTAXIS_TRANSDUC_2"/>
    <property type="match status" value="1"/>
</dbReference>
<evidence type="ECO:0000259" key="4">
    <source>
        <dbReference type="PROSITE" id="PS50111"/>
    </source>
</evidence>
<organism evidence="5 6">
    <name type="scientific">Archangium gephyra</name>
    <dbReference type="NCBI Taxonomy" id="48"/>
    <lineage>
        <taxon>Bacteria</taxon>
        <taxon>Pseudomonadati</taxon>
        <taxon>Myxococcota</taxon>
        <taxon>Myxococcia</taxon>
        <taxon>Myxococcales</taxon>
        <taxon>Cystobacterineae</taxon>
        <taxon>Archangiaceae</taxon>
        <taxon>Archangium</taxon>
    </lineage>
</organism>
<dbReference type="SMART" id="SM00283">
    <property type="entry name" value="MA"/>
    <property type="match status" value="1"/>
</dbReference>
<dbReference type="PANTHER" id="PTHR32089">
    <property type="entry name" value="METHYL-ACCEPTING CHEMOTAXIS PROTEIN MCPB"/>
    <property type="match status" value="1"/>
</dbReference>
<keyword evidence="3" id="KW-1133">Transmembrane helix</keyword>
<proteinExistence type="predicted"/>
<sequence length="497" mass="53820">MAEHMDNNPPSPETQESYREFLLSRGPLRLGKLTLTALVASPVLFVLDVLYALWSLGSSPDVGLLALVRLSWLLVPVLLLAVRRVVSPRELPAAMFWTTLLYAMGNDWAFYQLGMEGSGYHVAMMFLNVLTGPSMLPVGRWARLCFYALLGVAHVGFDLVLSDAPLASKLVLDLILVMSSLAVALLLEALHAGHRKQFYLRRTMQLALRELETSRGKVVETGRTLAGSAQVLSSTIAEMSQQAVHVRTSALRIATASEQMASAAGALFRHSRASATQAEEAQRYTGEVDSLVSGMETSLTAIAQAVGRSALSVQKLEESSERIHGFVETIQEMAAATNMLALNAGIEAARAGEHGRGFAVVAKEVGKLAEESGRSSARIGEVVGGVTKQMSETLHAVGHIRETTERFTPVLESARTTLRSIREIVLQNQKLMEKSAGEAERQAEQTTHISQGCATLLELVDTYAQMGTDVATTALKLGTMADELRKLLPEEDVARKP</sequence>
<dbReference type="Gene3D" id="1.10.287.950">
    <property type="entry name" value="Methyl-accepting chemotaxis protein"/>
    <property type="match status" value="1"/>
</dbReference>
<dbReference type="GO" id="GO:0016020">
    <property type="term" value="C:membrane"/>
    <property type="evidence" value="ECO:0007669"/>
    <property type="project" value="InterPro"/>
</dbReference>
<keyword evidence="3" id="KW-0812">Transmembrane</keyword>
<evidence type="ECO:0000256" key="3">
    <source>
        <dbReference type="SAM" id="Phobius"/>
    </source>
</evidence>
<feature type="transmembrane region" description="Helical" evidence="3">
    <location>
        <begin position="119"/>
        <end position="137"/>
    </location>
</feature>
<keyword evidence="3" id="KW-0472">Membrane</keyword>
<dbReference type="PANTHER" id="PTHR32089:SF112">
    <property type="entry name" value="LYSOZYME-LIKE PROTEIN-RELATED"/>
    <property type="match status" value="1"/>
</dbReference>
<evidence type="ECO:0000256" key="1">
    <source>
        <dbReference type="ARBA" id="ARBA00023224"/>
    </source>
</evidence>
<evidence type="ECO:0000256" key="2">
    <source>
        <dbReference type="PROSITE-ProRule" id="PRU00284"/>
    </source>
</evidence>
<feature type="transmembrane region" description="Helical" evidence="3">
    <location>
        <begin position="62"/>
        <end position="82"/>
    </location>
</feature>